<evidence type="ECO:0000313" key="3">
    <source>
        <dbReference type="Proteomes" id="UP000024635"/>
    </source>
</evidence>
<organism evidence="2 3">
    <name type="scientific">Ancylostoma ceylanicum</name>
    <dbReference type="NCBI Taxonomy" id="53326"/>
    <lineage>
        <taxon>Eukaryota</taxon>
        <taxon>Metazoa</taxon>
        <taxon>Ecdysozoa</taxon>
        <taxon>Nematoda</taxon>
        <taxon>Chromadorea</taxon>
        <taxon>Rhabditida</taxon>
        <taxon>Rhabditina</taxon>
        <taxon>Rhabditomorpha</taxon>
        <taxon>Strongyloidea</taxon>
        <taxon>Ancylostomatidae</taxon>
        <taxon>Ancylostomatinae</taxon>
        <taxon>Ancylostoma</taxon>
    </lineage>
</organism>
<evidence type="ECO:0000256" key="1">
    <source>
        <dbReference type="SAM" id="MobiDB-lite"/>
    </source>
</evidence>
<sequence>MYVAKACSHFKNNTVRTGRPSVRHRSFPTDDREIRNSRSSTPLVYTLASGFETFHVCHWSRDFISVQDWRTTYEVKHCL</sequence>
<dbReference type="EMBL" id="JARK01000005">
    <property type="protein sequence ID" value="EYC46185.1"/>
    <property type="molecule type" value="Genomic_DNA"/>
</dbReference>
<dbReference type="Proteomes" id="UP000024635">
    <property type="component" value="Unassembled WGS sequence"/>
</dbReference>
<name>A0A016X2P9_9BILA</name>
<keyword evidence="3" id="KW-1185">Reference proteome</keyword>
<proteinExistence type="predicted"/>
<gene>
    <name evidence="2" type="primary">Acey_s0405.g873</name>
    <name evidence="2" type="ORF">Y032_0405g873</name>
</gene>
<reference evidence="3" key="1">
    <citation type="journal article" date="2015" name="Nat. Genet.">
        <title>The genome and transcriptome of the zoonotic hookworm Ancylostoma ceylanicum identify infection-specific gene families.</title>
        <authorList>
            <person name="Schwarz E.M."/>
            <person name="Hu Y."/>
            <person name="Antoshechkin I."/>
            <person name="Miller M.M."/>
            <person name="Sternberg P.W."/>
            <person name="Aroian R.V."/>
        </authorList>
    </citation>
    <scope>NUCLEOTIDE SEQUENCE</scope>
    <source>
        <strain evidence="3">HY135</strain>
    </source>
</reference>
<protein>
    <submittedName>
        <fullName evidence="2">Uncharacterized protein</fullName>
    </submittedName>
</protein>
<accession>A0A016X2P9</accession>
<evidence type="ECO:0000313" key="2">
    <source>
        <dbReference type="EMBL" id="EYC46185.1"/>
    </source>
</evidence>
<dbReference type="AlphaFoldDB" id="A0A016X2P9"/>
<feature type="region of interest" description="Disordered" evidence="1">
    <location>
        <begin position="16"/>
        <end position="35"/>
    </location>
</feature>
<comment type="caution">
    <text evidence="2">The sequence shown here is derived from an EMBL/GenBank/DDBJ whole genome shotgun (WGS) entry which is preliminary data.</text>
</comment>